<name>A0A833EB21_9EURY</name>
<dbReference type="AlphaFoldDB" id="A0A833EB21"/>
<accession>A0A833EB21</accession>
<dbReference type="InterPro" id="IPR022651">
    <property type="entry name" value="S_layer_C"/>
</dbReference>
<gene>
    <name evidence="2" type="ORF">EYH55_03020</name>
</gene>
<dbReference type="NCBIfam" id="TIGR01564">
    <property type="entry name" value="S_layer_MJ"/>
    <property type="match status" value="1"/>
</dbReference>
<dbReference type="Proteomes" id="UP000623215">
    <property type="component" value="Unassembled WGS sequence"/>
</dbReference>
<dbReference type="InterPro" id="IPR006454">
    <property type="entry name" value="S_layer_MJ"/>
</dbReference>
<reference evidence="2" key="1">
    <citation type="journal article" date="2020" name="ISME J.">
        <title>Gammaproteobacteria mediating utilization of methyl-, sulfur- and petroleum organic compounds in deep ocean hydrothermal plumes.</title>
        <authorList>
            <person name="Zhou Z."/>
            <person name="Liu Y."/>
            <person name="Pan J."/>
            <person name="Cron B.R."/>
            <person name="Toner B.M."/>
            <person name="Anantharaman K."/>
            <person name="Breier J.A."/>
            <person name="Dick G.J."/>
            <person name="Li M."/>
        </authorList>
    </citation>
    <scope>NUCLEOTIDE SEQUENCE</scope>
    <source>
        <strain evidence="2">SZUA-1534</strain>
    </source>
</reference>
<evidence type="ECO:0000259" key="1">
    <source>
        <dbReference type="Pfam" id="PF05124"/>
    </source>
</evidence>
<feature type="non-terminal residue" evidence="2">
    <location>
        <position position="1"/>
    </location>
</feature>
<evidence type="ECO:0000313" key="2">
    <source>
        <dbReference type="EMBL" id="HIQ32435.1"/>
    </source>
</evidence>
<dbReference type="Pfam" id="PF05124">
    <property type="entry name" value="S_layer_C"/>
    <property type="match status" value="1"/>
</dbReference>
<protein>
    <submittedName>
        <fullName evidence="2">S-layer protein</fullName>
    </submittedName>
</protein>
<comment type="caution">
    <text evidence="2">The sequence shown here is derived from an EMBL/GenBank/DDBJ whole genome shotgun (WGS) entry which is preliminary data.</text>
</comment>
<evidence type="ECO:0000313" key="3">
    <source>
        <dbReference type="Proteomes" id="UP000623215"/>
    </source>
</evidence>
<proteinExistence type="predicted"/>
<sequence>RAVVDPEDAIEELSEEDNNYTIRVTVEAAPQSERRIIDFLLSTPRSSRVRETVPEESVTSEVDAFIERARVILGSEIDLNLSAKDLKPEVDLIKTPTEIKEDCILVGGPVANPTVRKYRAAFPVRVTNEYPGKHRGVIQVIKIDGHTVVLLAGSDRWGTKAAVEYFKTLNDLPEEPVFVEWRNGRAVRIGRP</sequence>
<feature type="domain" description="S-layer protein outer" evidence="1">
    <location>
        <begin position="99"/>
        <end position="165"/>
    </location>
</feature>
<dbReference type="EMBL" id="DQVW01000054">
    <property type="protein sequence ID" value="HIQ32435.1"/>
    <property type="molecule type" value="Genomic_DNA"/>
</dbReference>
<organism evidence="2 3">
    <name type="scientific">Methanothermococcus okinawensis</name>
    <dbReference type="NCBI Taxonomy" id="155863"/>
    <lineage>
        <taxon>Archaea</taxon>
        <taxon>Methanobacteriati</taxon>
        <taxon>Methanobacteriota</taxon>
        <taxon>Methanomada group</taxon>
        <taxon>Methanococci</taxon>
        <taxon>Methanococcales</taxon>
        <taxon>Methanococcaceae</taxon>
        <taxon>Methanothermococcus</taxon>
    </lineage>
</organism>